<dbReference type="GO" id="GO:0016491">
    <property type="term" value="F:oxidoreductase activity"/>
    <property type="evidence" value="ECO:0007669"/>
    <property type="project" value="InterPro"/>
</dbReference>
<dbReference type="AlphaFoldDB" id="A0A4P9XTQ3"/>
<dbReference type="STRING" id="78915.A0A4P9XTQ3"/>
<reference evidence="6" key="1">
    <citation type="journal article" date="2018" name="Nat. Microbiol.">
        <title>Leveraging single-cell genomics to expand the fungal tree of life.</title>
        <authorList>
            <person name="Ahrendt S.R."/>
            <person name="Quandt C.A."/>
            <person name="Ciobanu D."/>
            <person name="Clum A."/>
            <person name="Salamov A."/>
            <person name="Andreopoulos B."/>
            <person name="Cheng J.F."/>
            <person name="Woyke T."/>
            <person name="Pelin A."/>
            <person name="Henrissat B."/>
            <person name="Reynolds N.K."/>
            <person name="Benny G.L."/>
            <person name="Smith M.E."/>
            <person name="James T.Y."/>
            <person name="Grigoriev I.V."/>
        </authorList>
    </citation>
    <scope>NUCLEOTIDE SEQUENCE [LARGE SCALE GENOMIC DNA]</scope>
    <source>
        <strain evidence="6">RSA 1356</strain>
    </source>
</reference>
<dbReference type="GO" id="GO:0046872">
    <property type="term" value="F:metal ion binding"/>
    <property type="evidence" value="ECO:0007669"/>
    <property type="project" value="UniProtKB-KW"/>
</dbReference>
<dbReference type="InterPro" id="IPR002227">
    <property type="entry name" value="Tyrosinase_Cu-bd"/>
</dbReference>
<dbReference type="PANTHER" id="PTHR11474">
    <property type="entry name" value="TYROSINASE FAMILY MEMBER"/>
    <property type="match status" value="1"/>
</dbReference>
<feature type="domain" description="Tyrosinase copper-binding" evidence="4">
    <location>
        <begin position="229"/>
        <end position="240"/>
    </location>
</feature>
<evidence type="ECO:0000256" key="2">
    <source>
        <dbReference type="ARBA" id="ARBA00023008"/>
    </source>
</evidence>
<evidence type="ECO:0000313" key="6">
    <source>
        <dbReference type="Proteomes" id="UP000271241"/>
    </source>
</evidence>
<dbReference type="EMBL" id="KZ992504">
    <property type="protein sequence ID" value="RKP09565.1"/>
    <property type="molecule type" value="Genomic_DNA"/>
</dbReference>
<dbReference type="PANTHER" id="PTHR11474:SF126">
    <property type="entry name" value="TYROSINASE-LIKE PROTEIN TYR-1-RELATED"/>
    <property type="match status" value="1"/>
</dbReference>
<dbReference type="OrthoDB" id="6132182at2759"/>
<keyword evidence="2" id="KW-0186">Copper</keyword>
<dbReference type="PRINTS" id="PR00092">
    <property type="entry name" value="TYROSINASE"/>
</dbReference>
<proteinExistence type="predicted"/>
<evidence type="ECO:0000259" key="4">
    <source>
        <dbReference type="PROSITE" id="PS00498"/>
    </source>
</evidence>
<dbReference type="Gene3D" id="1.10.1280.10">
    <property type="entry name" value="Di-copper center containing domain from catechol oxidase"/>
    <property type="match status" value="1"/>
</dbReference>
<gene>
    <name evidence="5" type="ORF">THASP1DRAFT_28640</name>
</gene>
<feature type="signal peptide" evidence="3">
    <location>
        <begin position="1"/>
        <end position="24"/>
    </location>
</feature>
<evidence type="ECO:0000256" key="3">
    <source>
        <dbReference type="SAM" id="SignalP"/>
    </source>
</evidence>
<dbReference type="PROSITE" id="PS00498">
    <property type="entry name" value="TYROSINASE_2"/>
    <property type="match status" value="1"/>
</dbReference>
<accession>A0A4P9XTQ3</accession>
<feature type="chain" id="PRO_5020665774" description="Tyrosinase copper-binding domain-containing protein" evidence="3">
    <location>
        <begin position="25"/>
        <end position="498"/>
    </location>
</feature>
<dbReference type="SUPFAM" id="SSF48056">
    <property type="entry name" value="Di-copper centre-containing domain"/>
    <property type="match status" value="1"/>
</dbReference>
<protein>
    <recommendedName>
        <fullName evidence="4">Tyrosinase copper-binding domain-containing protein</fullName>
    </recommendedName>
</protein>
<evidence type="ECO:0000313" key="5">
    <source>
        <dbReference type="EMBL" id="RKP09565.1"/>
    </source>
</evidence>
<organism evidence="5 6">
    <name type="scientific">Thamnocephalis sphaerospora</name>
    <dbReference type="NCBI Taxonomy" id="78915"/>
    <lineage>
        <taxon>Eukaryota</taxon>
        <taxon>Fungi</taxon>
        <taxon>Fungi incertae sedis</taxon>
        <taxon>Zoopagomycota</taxon>
        <taxon>Zoopagomycotina</taxon>
        <taxon>Zoopagomycetes</taxon>
        <taxon>Zoopagales</taxon>
        <taxon>Sigmoideomycetaceae</taxon>
        <taxon>Thamnocephalis</taxon>
    </lineage>
</organism>
<keyword evidence="6" id="KW-1185">Reference proteome</keyword>
<dbReference type="Pfam" id="PF00264">
    <property type="entry name" value="Tyrosinase"/>
    <property type="match status" value="1"/>
</dbReference>
<sequence>MRLLLVASLLAVAALNLMAATGMAADMPTPCPNPHNRREIRDLSDAERSRFFNAVRRLQVRPQSNQPSTFDVISYYHNGWSAYTHSVPPFLAYHRLLIDWFEKELQSVDASVTLPYWDWSLDAQAPELSPILSPTWFGTNGKGSEHCLQDSFYSDFRPYYRDTNQPSCLTRIYDGGNRIKAFWSPEMITDMVNNSPNFETFRLWIEGAPHGLVHNGLGGVVSTMYSSNDPVFYMHHAMIDKIWYDWQKVDPVQRIYQYYGYDASTQRQVDLNQFLPAPFSDRRVGDGVNVRAAGMCYKYLPPVNAARGAQQRVRRDFAADVVKTRNESIIAEAADVLQAAASTYLTANATNAEAKRATYTGPPADTDRTFIMDLRAPPPLPENWLRMNRLDIDMVRGQEQRAAQLCDRLNRQEGYVSPSALWNRPSFLEKLAKAKTQFQAYIGNKLVRVQDSRPENVISTFKQAGARVIESLTERKDALLSVFGAIKKMFAGKRAPCK</sequence>
<keyword evidence="1" id="KW-0479">Metal-binding</keyword>
<dbReference type="Proteomes" id="UP000271241">
    <property type="component" value="Unassembled WGS sequence"/>
</dbReference>
<dbReference type="InterPro" id="IPR008922">
    <property type="entry name" value="Di-copper_centre_dom_sf"/>
</dbReference>
<name>A0A4P9XTQ3_9FUNG</name>
<evidence type="ECO:0000256" key="1">
    <source>
        <dbReference type="ARBA" id="ARBA00022723"/>
    </source>
</evidence>
<keyword evidence="3" id="KW-0732">Signal</keyword>
<dbReference type="InterPro" id="IPR050316">
    <property type="entry name" value="Tyrosinase/Hemocyanin"/>
</dbReference>